<dbReference type="Proteomes" id="UP001648503">
    <property type="component" value="Unassembled WGS sequence"/>
</dbReference>
<reference evidence="3 4" key="1">
    <citation type="submission" date="2021-02" db="EMBL/GenBank/DDBJ databases">
        <title>Variation within the Batrachochytrium salamandrivorans European outbreak.</title>
        <authorList>
            <person name="Kelly M."/>
            <person name="Pasmans F."/>
            <person name="Shea T.P."/>
            <person name="Munoz J.F."/>
            <person name="Carranza S."/>
            <person name="Cuomo C.A."/>
            <person name="Martel A."/>
        </authorList>
    </citation>
    <scope>NUCLEOTIDE SEQUENCE [LARGE SCALE GENOMIC DNA]</scope>
    <source>
        <strain evidence="3 4">AMFP18/2</strain>
    </source>
</reference>
<proteinExistence type="predicted"/>
<dbReference type="InterPro" id="IPR001012">
    <property type="entry name" value="UBX_dom"/>
</dbReference>
<dbReference type="Pfam" id="PF14555">
    <property type="entry name" value="UBA_4"/>
    <property type="match status" value="1"/>
</dbReference>
<evidence type="ECO:0000256" key="1">
    <source>
        <dbReference type="SAM" id="MobiDB-lite"/>
    </source>
</evidence>
<protein>
    <recommendedName>
        <fullName evidence="2">UBX domain-containing protein</fullName>
    </recommendedName>
</protein>
<dbReference type="PANTHER" id="PTHR23322">
    <property type="entry name" value="FAS-ASSOCIATED PROTEIN"/>
    <property type="match status" value="1"/>
</dbReference>
<feature type="region of interest" description="Disordered" evidence="1">
    <location>
        <begin position="330"/>
        <end position="350"/>
    </location>
</feature>
<dbReference type="InterPro" id="IPR050730">
    <property type="entry name" value="UBX_domain-protein"/>
</dbReference>
<name>A0ABQ8FJZ5_9FUNG</name>
<gene>
    <name evidence="3" type="ORF">BASA50_004047</name>
</gene>
<evidence type="ECO:0000313" key="4">
    <source>
        <dbReference type="Proteomes" id="UP001648503"/>
    </source>
</evidence>
<feature type="compositionally biased region" description="Basic and acidic residues" evidence="1">
    <location>
        <begin position="59"/>
        <end position="69"/>
    </location>
</feature>
<dbReference type="PANTHER" id="PTHR23322:SF6">
    <property type="entry name" value="UBX DOMAIN-CONTAINING PROTEIN 7"/>
    <property type="match status" value="1"/>
</dbReference>
<dbReference type="InterPro" id="IPR006577">
    <property type="entry name" value="UAS"/>
</dbReference>
<dbReference type="Gene3D" id="3.10.20.90">
    <property type="entry name" value="Phosphatidylinositol 3-kinase Catalytic Subunit, Chain A, domain 1"/>
    <property type="match status" value="1"/>
</dbReference>
<dbReference type="InterPro" id="IPR009060">
    <property type="entry name" value="UBA-like_sf"/>
</dbReference>
<feature type="region of interest" description="Disordered" evidence="1">
    <location>
        <begin position="57"/>
        <end position="88"/>
    </location>
</feature>
<dbReference type="SUPFAM" id="SSF46934">
    <property type="entry name" value="UBA-like"/>
    <property type="match status" value="1"/>
</dbReference>
<dbReference type="Gene3D" id="1.10.8.10">
    <property type="entry name" value="DNA helicase RuvA subunit, C-terminal domain"/>
    <property type="match status" value="1"/>
</dbReference>
<keyword evidence="4" id="KW-1185">Reference proteome</keyword>
<dbReference type="InterPro" id="IPR036249">
    <property type="entry name" value="Thioredoxin-like_sf"/>
</dbReference>
<evidence type="ECO:0000259" key="2">
    <source>
        <dbReference type="PROSITE" id="PS50033"/>
    </source>
</evidence>
<dbReference type="CDD" id="cd14348">
    <property type="entry name" value="UBA_p47"/>
    <property type="match status" value="1"/>
</dbReference>
<dbReference type="CDD" id="cd01767">
    <property type="entry name" value="UBX"/>
    <property type="match status" value="1"/>
</dbReference>
<sequence>MDNEVIMNFVEITGSDLETAHRYLEFAQGDPEAAITLYLESGGSAGSQQETEIPVFSSEDTHHTVHTETEPPVGSRSESSIHPVPSPIPARRSILVGSGYGAAGEDGDDAGYHVRGRAYRPYPASSSHETPREPFRNIGQETIGETAGSHSSETRQDRLAQLFQPPLDIMFQGSFDEARELARSSSKWLMVTIHDPSEFSCQAMNRDLWRNSTVKDLVRENFVFVQFGSQSSEGKMHISFYPIENYPYIGIIDPLTGERIKLWRIQIDPSAFLVEVVEFMDRYQSHLTEGVPQATSAVTEIKADPKYNSMENLSEEEQYNLAIAASLSSDDTTTKDTKSSSETPSQLLLPSKDDPRYGAMVFGMIATVPYEEPTGPPDTITRIQFRFPDGQKCVYRFHKSDSVRRIFESIKASHPDIKSSFELLHFREGLLGKLDQTITQAGLVSVSLVVDLFE</sequence>
<dbReference type="Pfam" id="PF00789">
    <property type="entry name" value="UBX"/>
    <property type="match status" value="1"/>
</dbReference>
<dbReference type="Gene3D" id="3.40.30.10">
    <property type="entry name" value="Glutaredoxin"/>
    <property type="match status" value="1"/>
</dbReference>
<dbReference type="Pfam" id="PF13899">
    <property type="entry name" value="Thioredoxin_7"/>
    <property type="match status" value="1"/>
</dbReference>
<dbReference type="EMBL" id="JAFCIX010000116">
    <property type="protein sequence ID" value="KAH6598166.1"/>
    <property type="molecule type" value="Genomic_DNA"/>
</dbReference>
<dbReference type="PROSITE" id="PS50033">
    <property type="entry name" value="UBX"/>
    <property type="match status" value="1"/>
</dbReference>
<dbReference type="CDD" id="cd02958">
    <property type="entry name" value="UAS"/>
    <property type="match status" value="1"/>
</dbReference>
<dbReference type="InterPro" id="IPR029071">
    <property type="entry name" value="Ubiquitin-like_domsf"/>
</dbReference>
<dbReference type="SMART" id="SM00166">
    <property type="entry name" value="UBX"/>
    <property type="match status" value="1"/>
</dbReference>
<accession>A0ABQ8FJZ5</accession>
<organism evidence="3 4">
    <name type="scientific">Batrachochytrium salamandrivorans</name>
    <dbReference type="NCBI Taxonomy" id="1357716"/>
    <lineage>
        <taxon>Eukaryota</taxon>
        <taxon>Fungi</taxon>
        <taxon>Fungi incertae sedis</taxon>
        <taxon>Chytridiomycota</taxon>
        <taxon>Chytridiomycota incertae sedis</taxon>
        <taxon>Chytridiomycetes</taxon>
        <taxon>Rhizophydiales</taxon>
        <taxon>Rhizophydiales incertae sedis</taxon>
        <taxon>Batrachochytrium</taxon>
    </lineage>
</organism>
<evidence type="ECO:0000313" key="3">
    <source>
        <dbReference type="EMBL" id="KAH6598166.1"/>
    </source>
</evidence>
<feature type="domain" description="UBX" evidence="2">
    <location>
        <begin position="376"/>
        <end position="451"/>
    </location>
</feature>
<dbReference type="SMART" id="SM00594">
    <property type="entry name" value="UAS"/>
    <property type="match status" value="1"/>
</dbReference>
<dbReference type="SUPFAM" id="SSF54236">
    <property type="entry name" value="Ubiquitin-like"/>
    <property type="match status" value="1"/>
</dbReference>
<dbReference type="SUPFAM" id="SSF52833">
    <property type="entry name" value="Thioredoxin-like"/>
    <property type="match status" value="1"/>
</dbReference>
<comment type="caution">
    <text evidence="3">The sequence shown here is derived from an EMBL/GenBank/DDBJ whole genome shotgun (WGS) entry which is preliminary data.</text>
</comment>